<proteinExistence type="predicted"/>
<dbReference type="RefSeq" id="WP_344700470.1">
    <property type="nucleotide sequence ID" value="NZ_BAABBM010000001.1"/>
</dbReference>
<comment type="caution">
    <text evidence="2">The sequence shown here is derived from an EMBL/GenBank/DDBJ whole genome shotgun (WGS) entry which is preliminary data.</text>
</comment>
<protein>
    <recommendedName>
        <fullName evidence="1">PilZ domain-containing protein</fullName>
    </recommendedName>
</protein>
<dbReference type="EMBL" id="BAABBM010000001">
    <property type="protein sequence ID" value="GAA3889959.1"/>
    <property type="molecule type" value="Genomic_DNA"/>
</dbReference>
<accession>A0ABP7L117</accession>
<name>A0ABP7L117_9SPHN</name>
<evidence type="ECO:0000313" key="2">
    <source>
        <dbReference type="EMBL" id="GAA3889959.1"/>
    </source>
</evidence>
<keyword evidence="3" id="KW-1185">Reference proteome</keyword>
<feature type="domain" description="PilZ" evidence="1">
    <location>
        <begin position="163"/>
        <end position="238"/>
    </location>
</feature>
<dbReference type="Proteomes" id="UP001500827">
    <property type="component" value="Unassembled WGS sequence"/>
</dbReference>
<dbReference type="Pfam" id="PF07238">
    <property type="entry name" value="PilZ"/>
    <property type="match status" value="2"/>
</dbReference>
<feature type="domain" description="PilZ" evidence="1">
    <location>
        <begin position="48"/>
        <end position="124"/>
    </location>
</feature>
<evidence type="ECO:0000259" key="1">
    <source>
        <dbReference type="Pfam" id="PF07238"/>
    </source>
</evidence>
<dbReference type="InterPro" id="IPR009875">
    <property type="entry name" value="PilZ_domain"/>
</dbReference>
<dbReference type="SUPFAM" id="SSF141371">
    <property type="entry name" value="PilZ domain-like"/>
    <property type="match status" value="2"/>
</dbReference>
<sequence>MSLREEIFGGPDARKARLLAKKIRSGPTVLALTDMVIPRQETRRTDMRSEDRPYASGAFARMIFRERSHEVELVNLSRGGAMVATAVQPDIFEHIELHLGTDHAVECVVRWAKDGRLGLEFAHETQLRCSEEKKVAVLQEVLNERFSADELKMAKVQPLPAEHRRGERHPLIWSGTLRYRSHAWAVRLRNVSETGVMIECAGAVRNGSDVVLDLGDAGCFDACVSWVHGDHAGLHFRDPFDLNWLSKSKPRVATPDWLRPAYLEADHALDPASEGVWNPMSLGELQTQLEGFLKR</sequence>
<evidence type="ECO:0000313" key="3">
    <source>
        <dbReference type="Proteomes" id="UP001500827"/>
    </source>
</evidence>
<reference evidence="3" key="1">
    <citation type="journal article" date="2019" name="Int. J. Syst. Evol. Microbiol.">
        <title>The Global Catalogue of Microorganisms (GCM) 10K type strain sequencing project: providing services to taxonomists for standard genome sequencing and annotation.</title>
        <authorList>
            <consortium name="The Broad Institute Genomics Platform"/>
            <consortium name="The Broad Institute Genome Sequencing Center for Infectious Disease"/>
            <person name="Wu L."/>
            <person name="Ma J."/>
        </authorList>
    </citation>
    <scope>NUCLEOTIDE SEQUENCE [LARGE SCALE GENOMIC DNA]</scope>
    <source>
        <strain evidence="3">JCM 17543</strain>
    </source>
</reference>
<gene>
    <name evidence="2" type="ORF">GCM10022276_06230</name>
</gene>
<organism evidence="2 3">
    <name type="scientific">Sphingomonas limnosediminicola</name>
    <dbReference type="NCBI Taxonomy" id="940133"/>
    <lineage>
        <taxon>Bacteria</taxon>
        <taxon>Pseudomonadati</taxon>
        <taxon>Pseudomonadota</taxon>
        <taxon>Alphaproteobacteria</taxon>
        <taxon>Sphingomonadales</taxon>
        <taxon>Sphingomonadaceae</taxon>
        <taxon>Sphingomonas</taxon>
    </lineage>
</organism>
<dbReference type="Gene3D" id="2.40.10.220">
    <property type="entry name" value="predicted glycosyltransferase like domains"/>
    <property type="match status" value="2"/>
</dbReference>